<dbReference type="Gene3D" id="3.40.30.10">
    <property type="entry name" value="Glutaredoxin"/>
    <property type="match status" value="1"/>
</dbReference>
<organism evidence="2 3">
    <name type="scientific">Moellerella wisconsensis ATCC 35017</name>
    <dbReference type="NCBI Taxonomy" id="1354267"/>
    <lineage>
        <taxon>Bacteria</taxon>
        <taxon>Pseudomonadati</taxon>
        <taxon>Pseudomonadota</taxon>
        <taxon>Gammaproteobacteria</taxon>
        <taxon>Enterobacterales</taxon>
        <taxon>Morganellaceae</taxon>
        <taxon>Moellerella</taxon>
    </lineage>
</organism>
<accession>A0A0N0I937</accession>
<dbReference type="OrthoDB" id="9813770at2"/>
<sequence length="227" mass="25429">MDNNMLKLIYIYDPLCGWCYGAEPLLEIAAQHSSIQLELHAGGMLANDRKLLINDSFRQHIIKSDQRIAAITGQPFTAAYRQMLSENNLTFDSAPPITAILAAGKQSQQDFAMLKAIQHAHYVMGRRISENEVLFSIATEIGLDKTQFITNFNHFYGKPTQRHVDLSRDLLNRSGSSGFPTLLIGSSSTDHLIPSDQSGELQPIALADFLGDHSRWKKYLDQLSDHQ</sequence>
<dbReference type="AlphaFoldDB" id="A0A0N0I937"/>
<dbReference type="Pfam" id="PF01323">
    <property type="entry name" value="DSBA"/>
    <property type="match status" value="1"/>
</dbReference>
<proteinExistence type="predicted"/>
<protein>
    <submittedName>
        <fullName evidence="2">Putative thioredoxin</fullName>
    </submittedName>
</protein>
<reference evidence="2 3" key="1">
    <citation type="submission" date="2015-07" db="EMBL/GenBank/DDBJ databases">
        <title>ATOL: Assembling a taxonomically balanced genome-scale reconstruction of the evolutionary history of the Enterobacteriaceae.</title>
        <authorList>
            <person name="Plunkett G.III."/>
            <person name="Neeno-Eckwall E.C."/>
            <person name="Glasner J.D."/>
            <person name="Perna N.T."/>
        </authorList>
    </citation>
    <scope>NUCLEOTIDE SEQUENCE [LARGE SCALE GENOMIC DNA]</scope>
    <source>
        <strain evidence="2 3">ATCC 35017</strain>
    </source>
</reference>
<dbReference type="PANTHER" id="PTHR13887">
    <property type="entry name" value="GLUTATHIONE S-TRANSFERASE KAPPA"/>
    <property type="match status" value="1"/>
</dbReference>
<dbReference type="GO" id="GO:0016491">
    <property type="term" value="F:oxidoreductase activity"/>
    <property type="evidence" value="ECO:0007669"/>
    <property type="project" value="InterPro"/>
</dbReference>
<name>A0A0N0I937_9GAMM</name>
<comment type="caution">
    <text evidence="2">The sequence shown here is derived from an EMBL/GenBank/DDBJ whole genome shotgun (WGS) entry which is preliminary data.</text>
</comment>
<evidence type="ECO:0000313" key="2">
    <source>
        <dbReference type="EMBL" id="KPD01832.1"/>
    </source>
</evidence>
<dbReference type="InterPro" id="IPR036249">
    <property type="entry name" value="Thioredoxin-like_sf"/>
</dbReference>
<dbReference type="EMBL" id="LGAA01000027">
    <property type="protein sequence ID" value="KPD01832.1"/>
    <property type="molecule type" value="Genomic_DNA"/>
</dbReference>
<evidence type="ECO:0000259" key="1">
    <source>
        <dbReference type="Pfam" id="PF01323"/>
    </source>
</evidence>
<keyword evidence="3" id="KW-1185">Reference proteome</keyword>
<gene>
    <name evidence="2" type="ORF">M992_2804</name>
</gene>
<evidence type="ECO:0000313" key="3">
    <source>
        <dbReference type="Proteomes" id="UP000053226"/>
    </source>
</evidence>
<dbReference type="InterPro" id="IPR001853">
    <property type="entry name" value="DSBA-like_thioredoxin_dom"/>
</dbReference>
<dbReference type="Proteomes" id="UP000053226">
    <property type="component" value="Unassembled WGS sequence"/>
</dbReference>
<feature type="domain" description="DSBA-like thioredoxin" evidence="1">
    <location>
        <begin position="12"/>
        <end position="187"/>
    </location>
</feature>
<dbReference type="SUPFAM" id="SSF52833">
    <property type="entry name" value="Thioredoxin-like"/>
    <property type="match status" value="1"/>
</dbReference>
<dbReference type="CDD" id="cd03025">
    <property type="entry name" value="DsbA_FrnE_like"/>
    <property type="match status" value="1"/>
</dbReference>
<dbReference type="PANTHER" id="PTHR13887:SF51">
    <property type="entry name" value="DSBA FAMILY PROTEIN"/>
    <property type="match status" value="1"/>
</dbReference>